<dbReference type="PROSITE" id="PS50825">
    <property type="entry name" value="HYR"/>
    <property type="match status" value="1"/>
</dbReference>
<feature type="domain" description="Peptidase M60" evidence="6">
    <location>
        <begin position="50"/>
        <end position="347"/>
    </location>
</feature>
<dbReference type="Pfam" id="PF18962">
    <property type="entry name" value="Por_Secre_tail"/>
    <property type="match status" value="1"/>
</dbReference>
<dbReference type="PANTHER" id="PTHR15730">
    <property type="entry name" value="EXPERIMENTAL AUTOIMMUNE PROSTATITIS ANTIGEN 2-RELATED"/>
    <property type="match status" value="1"/>
</dbReference>
<dbReference type="Gene3D" id="2.60.120.1250">
    <property type="entry name" value="Peptidase M60, enhancin-like domain 1"/>
    <property type="match status" value="1"/>
</dbReference>
<keyword evidence="3" id="KW-0732">Signal</keyword>
<keyword evidence="8" id="KW-1185">Reference proteome</keyword>
<evidence type="ECO:0000256" key="2">
    <source>
        <dbReference type="ARBA" id="ARBA00022525"/>
    </source>
</evidence>
<feature type="domain" description="HYR" evidence="5">
    <location>
        <begin position="854"/>
        <end position="931"/>
    </location>
</feature>
<dbReference type="InterPro" id="IPR031161">
    <property type="entry name" value="Peptidase_M60_dom"/>
</dbReference>
<evidence type="ECO:0000313" key="8">
    <source>
        <dbReference type="Proteomes" id="UP000185003"/>
    </source>
</evidence>
<dbReference type="STRING" id="536979.SAMN04488055_5204"/>
<dbReference type="InterPro" id="IPR051244">
    <property type="entry name" value="TCAF"/>
</dbReference>
<dbReference type="RefSeq" id="WP_084185827.1">
    <property type="nucleotide sequence ID" value="NZ_FSRA01000002.1"/>
</dbReference>
<dbReference type="Gene3D" id="3.40.390.80">
    <property type="entry name" value="Peptidase M60, enhancin-like domain 2"/>
    <property type="match status" value="1"/>
</dbReference>
<keyword evidence="2" id="KW-0964">Secreted</keyword>
<dbReference type="SMART" id="SM01276">
    <property type="entry name" value="M60-like"/>
    <property type="match status" value="1"/>
</dbReference>
<dbReference type="PROSITE" id="PS51723">
    <property type="entry name" value="PEPTIDASE_M60"/>
    <property type="match status" value="1"/>
</dbReference>
<evidence type="ECO:0000256" key="1">
    <source>
        <dbReference type="ARBA" id="ARBA00004613"/>
    </source>
</evidence>
<dbReference type="Pfam" id="PF02494">
    <property type="entry name" value="HYR"/>
    <property type="match status" value="1"/>
</dbReference>
<dbReference type="Pfam" id="PF17957">
    <property type="entry name" value="Big_7"/>
    <property type="match status" value="3"/>
</dbReference>
<dbReference type="Pfam" id="PF24517">
    <property type="entry name" value="CBM96"/>
    <property type="match status" value="1"/>
</dbReference>
<dbReference type="InterPro" id="IPR026444">
    <property type="entry name" value="Secre_tail"/>
</dbReference>
<dbReference type="Proteomes" id="UP000185003">
    <property type="component" value="Unassembled WGS sequence"/>
</dbReference>
<dbReference type="InterPro" id="IPR013783">
    <property type="entry name" value="Ig-like_fold"/>
</dbReference>
<evidence type="ECO:0000259" key="6">
    <source>
        <dbReference type="PROSITE" id="PS51723"/>
    </source>
</evidence>
<dbReference type="NCBIfam" id="TIGR04183">
    <property type="entry name" value="Por_Secre_tail"/>
    <property type="match status" value="1"/>
</dbReference>
<dbReference type="OrthoDB" id="197688at2"/>
<dbReference type="Gene3D" id="2.60.40.10">
    <property type="entry name" value="Immunoglobulins"/>
    <property type="match status" value="3"/>
</dbReference>
<dbReference type="InterPro" id="IPR042279">
    <property type="entry name" value="Pep_M60_3"/>
</dbReference>
<keyword evidence="4" id="KW-0677">Repeat</keyword>
<comment type="subcellular location">
    <subcellularLocation>
        <location evidence="1">Secreted</location>
    </subcellularLocation>
</comment>
<proteinExistence type="predicted"/>
<evidence type="ECO:0000256" key="4">
    <source>
        <dbReference type="ARBA" id="ARBA00022737"/>
    </source>
</evidence>
<gene>
    <name evidence="7" type="ORF">SAMN04488055_5204</name>
</gene>
<evidence type="ECO:0000313" key="7">
    <source>
        <dbReference type="EMBL" id="SIO52293.1"/>
    </source>
</evidence>
<dbReference type="PANTHER" id="PTHR15730:SF5">
    <property type="entry name" value="SI:CH211-210B2.2-RELATED"/>
    <property type="match status" value="1"/>
</dbReference>
<organism evidence="7 8">
    <name type="scientific">Chitinophaga niabensis</name>
    <dbReference type="NCBI Taxonomy" id="536979"/>
    <lineage>
        <taxon>Bacteria</taxon>
        <taxon>Pseudomonadati</taxon>
        <taxon>Bacteroidota</taxon>
        <taxon>Chitinophagia</taxon>
        <taxon>Chitinophagales</taxon>
        <taxon>Chitinophagaceae</taxon>
        <taxon>Chitinophaga</taxon>
    </lineage>
</organism>
<dbReference type="EMBL" id="FSRA01000002">
    <property type="protein sequence ID" value="SIO52293.1"/>
    <property type="molecule type" value="Genomic_DNA"/>
</dbReference>
<dbReference type="InterPro" id="IPR003410">
    <property type="entry name" value="HYR_dom"/>
</dbReference>
<protein>
    <submittedName>
        <fullName evidence="7">Por secretion system C-terminal sorting domain-containing protein</fullName>
    </submittedName>
</protein>
<dbReference type="Gene3D" id="1.10.390.30">
    <property type="entry name" value="Peptidase M60, enhancin-like domain 3"/>
    <property type="match status" value="1"/>
</dbReference>
<dbReference type="AlphaFoldDB" id="A0A1N6K780"/>
<name>A0A1N6K780_9BACT</name>
<accession>A0A1N6K780</accession>
<reference evidence="8" key="1">
    <citation type="submission" date="2016-11" db="EMBL/GenBank/DDBJ databases">
        <authorList>
            <person name="Varghese N."/>
            <person name="Submissions S."/>
        </authorList>
    </citation>
    <scope>NUCLEOTIDE SEQUENCE [LARGE SCALE GENOMIC DNA]</scope>
    <source>
        <strain evidence="8">DSM 24787</strain>
    </source>
</reference>
<dbReference type="NCBIfam" id="NF033679">
    <property type="entry name" value="DNRLRE_dom"/>
    <property type="match status" value="1"/>
</dbReference>
<evidence type="ECO:0000256" key="3">
    <source>
        <dbReference type="ARBA" id="ARBA00022729"/>
    </source>
</evidence>
<dbReference type="InterPro" id="IPR055372">
    <property type="entry name" value="CBM96"/>
</dbReference>
<evidence type="ECO:0000259" key="5">
    <source>
        <dbReference type="PROSITE" id="PS50825"/>
    </source>
</evidence>
<dbReference type="GO" id="GO:0005576">
    <property type="term" value="C:extracellular region"/>
    <property type="evidence" value="ECO:0007669"/>
    <property type="project" value="UniProtKB-SubCell"/>
</dbReference>
<sequence length="1185" mass="127409">MKNTLLVLLLFVLSSFKEGPVMVSRTVWELTQIPNIATETGRIKTSLQMADFEPVGLRATANTPLVLNVEQVSGSGMPKLIVGTYDRQTVTTYDLVAGVNTITNANGGDLYLQYSSATPSGNNKVRVTFQSGYQQMPLYIKGTTTHQDWLDMLAADTASPNVTLIADRVFIVVSQVKAEQYQHENQDTLLSLMDRVMQAEGDISGLDNSAPVHAPFSRNKLMMLEKASGNPDATSLGRVRIPTVNINWILSPSYILQDGGWGVFHELGHHHQHSAWTWSTCIEVCVNIYSLAAKRAIHPGQQGMSTSDWNSIMNYLAQPQASKNFNASSVSLFMRLGMFHQLWLAYGDAFYHTLHKRVREEAPSSGTDEVEMRTFMLYACQISGKNLGQFFRNWGLNVNQSVYDEINALGYPAPVTDPSTLREDLTATITSPAANAVFPAGSNINISATAFGPEGIRKVEFFQGAVKLGEDSTAPYSYAWNSVNPGSYVLTAKATSLSGAAATSAAVNVTMDAVSITSPVENTSFPSGTAIVINANAAATGSAVTKMEFYADSIKIGASSTAPYSFSWQNATQGSYTLTAKAIYQNGDTATSSPVSIVAGGLFPVADAYVRDGGTAATNYGTATGLVVKKDGNSGFSRITYLKFDLHDFTDPGTAKLRLQLSGAGTAIAGTQWQVWKSADDSWTETGINWNNKPANAVLLATLQGKRTGAAEWDISNQVIEEINGDKVLSLVIVSTVSGQTNDASFHSKEVADAKLKPVLLINTYPKITLTQPANNDTLTEHNTVAIQANASDDQQVDSVQFYVNGEKKTTVTSSPYQWSWEDVAPGTYGIKAKVTDSTQLSTWSDSITVVVIADTIAPVILAPPAITTTTASSPTVVNIGTPVVMDNGGIASITNNAPASFPVGNTIVTWTATDRSGNSATATQAVKVEYLKSSLGAVTIFAGTTNNSSHGRQVDIQAQLYLNGALVGSGTLTDQTISGKDLNNSRKIVIPINADSIVYTPADVLEVKLLARRHDAHGSFGIKLWYNADSTTAFSKGYTRMDKFTPVSPDGNFFYLREQYALQSSAGNTVSSKTIPATASYQEIGTWSTIQVAPQFMSRLGKITDTEVGIKAFPNPSSNEFTLIIPGGEKLVQIRIMDVAGRLVQQLSTPAGQLIRFGAELKPGVYFAEVKQDEERTVLKLVKQ</sequence>
<dbReference type="Pfam" id="PF13402">
    <property type="entry name" value="Peptidase_M60"/>
    <property type="match status" value="1"/>
</dbReference>